<dbReference type="EMBL" id="OKRB01000081">
    <property type="protein sequence ID" value="SPE19823.1"/>
    <property type="molecule type" value="Genomic_DNA"/>
</dbReference>
<organism evidence="1 2">
    <name type="scientific">Candidatus Sulfuritelmatomonas gaucii</name>
    <dbReference type="NCBI Taxonomy" id="2043161"/>
    <lineage>
        <taxon>Bacteria</taxon>
        <taxon>Pseudomonadati</taxon>
        <taxon>Acidobacteriota</taxon>
        <taxon>Terriglobia</taxon>
        <taxon>Terriglobales</taxon>
        <taxon>Acidobacteriaceae</taxon>
        <taxon>Candidatus Sulfuritelmatomonas</taxon>
    </lineage>
</organism>
<sequence>MIVLTLEFTYVSFFAATEKATATSLIHPWPNASSKTLRP</sequence>
<evidence type="ECO:0000313" key="1">
    <source>
        <dbReference type="EMBL" id="SPE19823.1"/>
    </source>
</evidence>
<evidence type="ECO:0000313" key="2">
    <source>
        <dbReference type="Proteomes" id="UP000239735"/>
    </source>
</evidence>
<dbReference type="AlphaFoldDB" id="A0A2N9L9J4"/>
<proteinExistence type="predicted"/>
<accession>A0A2N9L9J4</accession>
<reference evidence="2" key="1">
    <citation type="submission" date="2018-02" db="EMBL/GenBank/DDBJ databases">
        <authorList>
            <person name="Hausmann B."/>
        </authorList>
    </citation>
    <scope>NUCLEOTIDE SEQUENCE [LARGE SCALE GENOMIC DNA]</scope>
    <source>
        <strain evidence="2">Peat soil MAG SbA5</strain>
    </source>
</reference>
<protein>
    <submittedName>
        <fullName evidence="1">Uncharacterized protein</fullName>
    </submittedName>
</protein>
<name>A0A2N9L9J4_9BACT</name>
<dbReference type="Proteomes" id="UP000239735">
    <property type="component" value="Unassembled WGS sequence"/>
</dbReference>
<gene>
    <name evidence="1" type="ORF">SBA5_250053</name>
</gene>